<evidence type="ECO:0000259" key="7">
    <source>
        <dbReference type="PROSITE" id="PS50026"/>
    </source>
</evidence>
<dbReference type="PROSITE" id="PS50026">
    <property type="entry name" value="EGF_3"/>
    <property type="match status" value="2"/>
</dbReference>
<name>V4B2E5_LOTGI</name>
<evidence type="ECO:0000313" key="8">
    <source>
        <dbReference type="EMBL" id="ESO82519.1"/>
    </source>
</evidence>
<sequence>EITESDYICYCVPGFTGRNCQVNIDECTVNPCQQDGLCIDGINNYFCACMKG</sequence>
<dbReference type="EMBL" id="KB203860">
    <property type="protein sequence ID" value="ESO82519.1"/>
    <property type="molecule type" value="Genomic_DNA"/>
</dbReference>
<feature type="non-terminal residue" evidence="8">
    <location>
        <position position="1"/>
    </location>
</feature>
<dbReference type="GO" id="GO:0005509">
    <property type="term" value="F:calcium ion binding"/>
    <property type="evidence" value="ECO:0007669"/>
    <property type="project" value="InterPro"/>
</dbReference>
<feature type="disulfide bond" evidence="6">
    <location>
        <begin position="11"/>
        <end position="20"/>
    </location>
</feature>
<gene>
    <name evidence="8" type="ORF">LOTGIDRAFT_61096</name>
</gene>
<protein>
    <recommendedName>
        <fullName evidence="7">EGF-like domain-containing protein</fullName>
    </recommendedName>
</protein>
<dbReference type="CDD" id="cd00054">
    <property type="entry name" value="EGF_CA"/>
    <property type="match status" value="1"/>
</dbReference>
<reference evidence="8 9" key="1">
    <citation type="journal article" date="2013" name="Nature">
        <title>Insights into bilaterian evolution from three spiralian genomes.</title>
        <authorList>
            <person name="Simakov O."/>
            <person name="Marletaz F."/>
            <person name="Cho S.J."/>
            <person name="Edsinger-Gonzales E."/>
            <person name="Havlak P."/>
            <person name="Hellsten U."/>
            <person name="Kuo D.H."/>
            <person name="Larsson T."/>
            <person name="Lv J."/>
            <person name="Arendt D."/>
            <person name="Savage R."/>
            <person name="Osoegawa K."/>
            <person name="de Jong P."/>
            <person name="Grimwood J."/>
            <person name="Chapman J.A."/>
            <person name="Shapiro H."/>
            <person name="Aerts A."/>
            <person name="Otillar R.P."/>
            <person name="Terry A.Y."/>
            <person name="Boore J.L."/>
            <person name="Grigoriev I.V."/>
            <person name="Lindberg D.R."/>
            <person name="Seaver E.C."/>
            <person name="Weisblat D.A."/>
            <person name="Putnam N.H."/>
            <person name="Rokhsar D.S."/>
        </authorList>
    </citation>
    <scope>NUCLEOTIDE SEQUENCE [LARGE SCALE GENOMIC DNA]</scope>
</reference>
<dbReference type="STRING" id="225164.V4B2E5"/>
<dbReference type="SMART" id="SM00179">
    <property type="entry name" value="EGF_CA"/>
    <property type="match status" value="1"/>
</dbReference>
<dbReference type="GeneID" id="20251622"/>
<evidence type="ECO:0000256" key="1">
    <source>
        <dbReference type="ARBA" id="ARBA00022536"/>
    </source>
</evidence>
<proteinExistence type="predicted"/>
<keyword evidence="4 6" id="KW-1015">Disulfide bond</keyword>
<dbReference type="SUPFAM" id="SSF57196">
    <property type="entry name" value="EGF/Laminin"/>
    <property type="match status" value="2"/>
</dbReference>
<evidence type="ECO:0000256" key="4">
    <source>
        <dbReference type="ARBA" id="ARBA00023157"/>
    </source>
</evidence>
<evidence type="ECO:0000256" key="5">
    <source>
        <dbReference type="ARBA" id="ARBA00023180"/>
    </source>
</evidence>
<dbReference type="OrthoDB" id="430340at2759"/>
<keyword evidence="9" id="KW-1185">Reference proteome</keyword>
<dbReference type="PROSITE" id="PS00022">
    <property type="entry name" value="EGF_1"/>
    <property type="match status" value="1"/>
</dbReference>
<feature type="domain" description="EGF-like" evidence="7">
    <location>
        <begin position="1"/>
        <end position="21"/>
    </location>
</feature>
<dbReference type="InterPro" id="IPR051022">
    <property type="entry name" value="Notch_Cell-Fate_Det"/>
</dbReference>
<keyword evidence="5" id="KW-0325">Glycoprotein</keyword>
<dbReference type="KEGG" id="lgi:LOTGIDRAFT_61096"/>
<evidence type="ECO:0000256" key="6">
    <source>
        <dbReference type="PROSITE-ProRule" id="PRU00076"/>
    </source>
</evidence>
<dbReference type="PROSITE" id="PS01186">
    <property type="entry name" value="EGF_2"/>
    <property type="match status" value="1"/>
</dbReference>
<evidence type="ECO:0000256" key="2">
    <source>
        <dbReference type="ARBA" id="ARBA00022729"/>
    </source>
</evidence>
<comment type="caution">
    <text evidence="6">Lacks conserved residue(s) required for the propagation of feature annotation.</text>
</comment>
<feature type="non-terminal residue" evidence="8">
    <location>
        <position position="52"/>
    </location>
</feature>
<organism evidence="8 9">
    <name type="scientific">Lottia gigantea</name>
    <name type="common">Giant owl limpet</name>
    <dbReference type="NCBI Taxonomy" id="225164"/>
    <lineage>
        <taxon>Eukaryota</taxon>
        <taxon>Metazoa</taxon>
        <taxon>Spiralia</taxon>
        <taxon>Lophotrochozoa</taxon>
        <taxon>Mollusca</taxon>
        <taxon>Gastropoda</taxon>
        <taxon>Patellogastropoda</taxon>
        <taxon>Lottioidea</taxon>
        <taxon>Lottiidae</taxon>
        <taxon>Lottia</taxon>
    </lineage>
</organism>
<dbReference type="CTD" id="20251622"/>
<accession>V4B2E5</accession>
<dbReference type="RefSeq" id="XP_009066793.1">
    <property type="nucleotide sequence ID" value="XM_009068545.1"/>
</dbReference>
<dbReference type="InterPro" id="IPR000152">
    <property type="entry name" value="EGF-type_Asp/Asn_hydroxyl_site"/>
</dbReference>
<dbReference type="InterPro" id="IPR001881">
    <property type="entry name" value="EGF-like_Ca-bd_dom"/>
</dbReference>
<keyword evidence="2" id="KW-0732">Signal</keyword>
<dbReference type="PROSITE" id="PS01187">
    <property type="entry name" value="EGF_CA"/>
    <property type="match status" value="1"/>
</dbReference>
<keyword evidence="3" id="KW-0677">Repeat</keyword>
<feature type="domain" description="EGF-like" evidence="7">
    <location>
        <begin position="23"/>
        <end position="52"/>
    </location>
</feature>
<dbReference type="PANTHER" id="PTHR24049">
    <property type="entry name" value="CRUMBS FAMILY MEMBER"/>
    <property type="match status" value="1"/>
</dbReference>
<evidence type="ECO:0000313" key="9">
    <source>
        <dbReference type="Proteomes" id="UP000030746"/>
    </source>
</evidence>
<dbReference type="AlphaFoldDB" id="V4B2E5"/>
<dbReference type="FunFam" id="2.10.25.10:FF:000472">
    <property type="entry name" value="Uncharacterized protein, isoform A"/>
    <property type="match status" value="1"/>
</dbReference>
<dbReference type="Gene3D" id="2.10.25.10">
    <property type="entry name" value="Laminin"/>
    <property type="match status" value="2"/>
</dbReference>
<dbReference type="PROSITE" id="PS00010">
    <property type="entry name" value="ASX_HYDROXYL"/>
    <property type="match status" value="1"/>
</dbReference>
<dbReference type="InterPro" id="IPR018097">
    <property type="entry name" value="EGF_Ca-bd_CS"/>
</dbReference>
<dbReference type="Proteomes" id="UP000030746">
    <property type="component" value="Unassembled WGS sequence"/>
</dbReference>
<keyword evidence="1 6" id="KW-0245">EGF-like domain</keyword>
<dbReference type="InterPro" id="IPR000742">
    <property type="entry name" value="EGF"/>
</dbReference>
<evidence type="ECO:0000256" key="3">
    <source>
        <dbReference type="ARBA" id="ARBA00022737"/>
    </source>
</evidence>